<dbReference type="PANTHER" id="PTHR46313">
    <property type="match status" value="1"/>
</dbReference>
<dbReference type="Gene3D" id="3.30.9.10">
    <property type="entry name" value="D-Amino Acid Oxidase, subunit A, domain 2"/>
    <property type="match status" value="1"/>
</dbReference>
<dbReference type="InterPro" id="IPR036188">
    <property type="entry name" value="FAD/NAD-bd_sf"/>
</dbReference>
<protein>
    <submittedName>
        <fullName evidence="2">FAD-dependent oxidoreductase</fullName>
    </submittedName>
</protein>
<dbReference type="InterPro" id="IPR006076">
    <property type="entry name" value="FAD-dep_OxRdtase"/>
</dbReference>
<feature type="domain" description="FAD dependent oxidoreductase" evidence="1">
    <location>
        <begin position="9"/>
        <end position="354"/>
    </location>
</feature>
<dbReference type="PANTHER" id="PTHR46313:SF3">
    <property type="entry name" value="PROLYCOPENE ISOMERASE, CHLOROPLASTIC"/>
    <property type="match status" value="1"/>
</dbReference>
<dbReference type="SUPFAM" id="SSF51905">
    <property type="entry name" value="FAD/NAD(P)-binding domain"/>
    <property type="match status" value="1"/>
</dbReference>
<keyword evidence="3" id="KW-1185">Reference proteome</keyword>
<reference evidence="2 3" key="1">
    <citation type="submission" date="2020-11" db="EMBL/GenBank/DDBJ databases">
        <title>Genomic insight of Alicyclobacillus mali FL 18 reveals a new arsenic-resistant strain, with potential in environmental biotechnology.</title>
        <authorList>
            <person name="Fiorentino G."/>
            <person name="Gallo G."/>
            <person name="Aulitto M."/>
        </authorList>
    </citation>
    <scope>NUCLEOTIDE SEQUENCE [LARGE SCALE GENOMIC DNA]</scope>
    <source>
        <strain evidence="2 3">FL 18</strain>
    </source>
</reference>
<comment type="caution">
    <text evidence="2">The sequence shown here is derived from an EMBL/GenBank/DDBJ whole genome shotgun (WGS) entry which is preliminary data.</text>
</comment>
<name>A0ABS0EZS9_9BACL</name>
<evidence type="ECO:0000313" key="3">
    <source>
        <dbReference type="Proteomes" id="UP000642910"/>
    </source>
</evidence>
<dbReference type="Gene3D" id="3.50.50.60">
    <property type="entry name" value="FAD/NAD(P)-binding domain"/>
    <property type="match status" value="2"/>
</dbReference>
<evidence type="ECO:0000313" key="2">
    <source>
        <dbReference type="EMBL" id="MBF8376559.1"/>
    </source>
</evidence>
<dbReference type="EMBL" id="JADPKZ010000022">
    <property type="protein sequence ID" value="MBF8376559.1"/>
    <property type="molecule type" value="Genomic_DNA"/>
</dbReference>
<accession>A0ABS0EZS9</accession>
<organism evidence="2 3">
    <name type="scientific">Alicyclobacillus mali</name>
    <name type="common">ex Roth et al. 2021</name>
    <dbReference type="NCBI Taxonomy" id="1123961"/>
    <lineage>
        <taxon>Bacteria</taxon>
        <taxon>Bacillati</taxon>
        <taxon>Bacillota</taxon>
        <taxon>Bacilli</taxon>
        <taxon>Bacillales</taxon>
        <taxon>Alicyclobacillaceae</taxon>
        <taxon>Alicyclobacillus</taxon>
    </lineage>
</organism>
<evidence type="ECO:0000259" key="1">
    <source>
        <dbReference type="Pfam" id="PF01266"/>
    </source>
</evidence>
<dbReference type="InterPro" id="IPR045892">
    <property type="entry name" value="CrtISO-like"/>
</dbReference>
<gene>
    <name evidence="2" type="ORF">IW967_01540</name>
</gene>
<dbReference type="RefSeq" id="WP_195866902.1">
    <property type="nucleotide sequence ID" value="NZ_JADPKZ010000022.1"/>
</dbReference>
<sequence length="530" mass="58275">MRSRPIRSVAVVGAGMGGLTASLYLAQRGHEVFLLERAKYPGGTAGFYTKRGMVYPTGATLTFGLEPGGLFASILQEVGVHLPLSPVNHVMDVRLPDRNVPVVASRAEWLEALKTSFPERASQVVRFWRAVEKTAQAAYLFAKARAALPVQAREDFLHILATMAANRSLLGFGVQRLRATVADALREFHLDDYGPFRLFIDAQLFDAVQTTSEWAAWLPSCLALDIYRYGVWLPQGGVPALAAAMADRARTLGVHVLFSNTVTDATYSHASKQWCLRTNRGHELCVDAVVNATGTRVTAQTDEPVSGDTSASQVSGAQWGAVRVDALMSGQGVQEAWFHRDDARVPFAIQIADDAFVDAPYERPCGPLYITFHPGEAAEGDSGAPTGDHAIRITVSAHTRPHDWLNLPKAMYHERKQRYLQDMFERIDRRLPHFSEHMVAYSMGTPLTYARYLNKAWVGGVPLTVANAISRPRGPKTPWPRWYLAGDTVFPGPGMLSAALSGFFAARSIDPRIGQRAYKVDESANSLVRR</sequence>
<dbReference type="Pfam" id="PF01266">
    <property type="entry name" value="DAO"/>
    <property type="match status" value="1"/>
</dbReference>
<dbReference type="Proteomes" id="UP000642910">
    <property type="component" value="Unassembled WGS sequence"/>
</dbReference>
<proteinExistence type="predicted"/>